<name>A0A3D6BXI8_9FLAO</name>
<dbReference type="GO" id="GO:0007165">
    <property type="term" value="P:signal transduction"/>
    <property type="evidence" value="ECO:0007669"/>
    <property type="project" value="TreeGrafter"/>
</dbReference>
<keyword evidence="1" id="KW-1133">Transmembrane helix</keyword>
<evidence type="ECO:0000313" key="4">
    <source>
        <dbReference type="Proteomes" id="UP000263268"/>
    </source>
</evidence>
<dbReference type="PANTHER" id="PTHR32060:SF30">
    <property type="entry name" value="CARBOXY-TERMINAL PROCESSING PROTEASE CTPA"/>
    <property type="match status" value="1"/>
</dbReference>
<feature type="transmembrane region" description="Helical" evidence="1">
    <location>
        <begin position="7"/>
        <end position="28"/>
    </location>
</feature>
<organism evidence="3 4">
    <name type="scientific">Xanthomarina gelatinilytica</name>
    <dbReference type="NCBI Taxonomy" id="1137281"/>
    <lineage>
        <taxon>Bacteria</taxon>
        <taxon>Pseudomonadati</taxon>
        <taxon>Bacteroidota</taxon>
        <taxon>Flavobacteriia</taxon>
        <taxon>Flavobacteriales</taxon>
        <taxon>Flavobacteriaceae</taxon>
        <taxon>Xanthomarina</taxon>
    </lineage>
</organism>
<dbReference type="Gene3D" id="3.30.750.44">
    <property type="match status" value="1"/>
</dbReference>
<comment type="caution">
    <text evidence="3">The sequence shown here is derived from an EMBL/GenBank/DDBJ whole genome shotgun (WGS) entry which is preliminary data.</text>
</comment>
<feature type="domain" description="PDZ" evidence="2">
    <location>
        <begin position="81"/>
        <end position="159"/>
    </location>
</feature>
<evidence type="ECO:0000313" key="3">
    <source>
        <dbReference type="EMBL" id="HCY83407.1"/>
    </source>
</evidence>
<dbReference type="InterPro" id="IPR001478">
    <property type="entry name" value="PDZ"/>
</dbReference>
<sequence length="167" mass="18491">MKLKKKYLPLIIGVAIAAGIFIGGKLNFSDTSDRLFTKNSKKDKLNRLIDYIDYEYIDDVNTDSIVDVTVNGILNNLDPHSVYIPKEDMERVADNMKGDFVGIGINFYTYKDTITVIRTIEGGPSEKAGIIGGDRIIMANGDSIFGKDLSNNEIIKKLKGPINTLVD</sequence>
<keyword evidence="1" id="KW-0472">Membrane</keyword>
<keyword evidence="1" id="KW-0812">Transmembrane</keyword>
<dbReference type="AlphaFoldDB" id="A0A3D6BXI8"/>
<dbReference type="PROSITE" id="PS50106">
    <property type="entry name" value="PDZ"/>
    <property type="match status" value="1"/>
</dbReference>
<feature type="non-terminal residue" evidence="3">
    <location>
        <position position="167"/>
    </location>
</feature>
<dbReference type="EMBL" id="DPRK01000296">
    <property type="protein sequence ID" value="HCY83407.1"/>
    <property type="molecule type" value="Genomic_DNA"/>
</dbReference>
<evidence type="ECO:0000259" key="2">
    <source>
        <dbReference type="PROSITE" id="PS50106"/>
    </source>
</evidence>
<dbReference type="SUPFAM" id="SSF52096">
    <property type="entry name" value="ClpP/crotonase"/>
    <property type="match status" value="1"/>
</dbReference>
<evidence type="ECO:0000256" key="1">
    <source>
        <dbReference type="SAM" id="Phobius"/>
    </source>
</evidence>
<dbReference type="InterPro" id="IPR029045">
    <property type="entry name" value="ClpP/crotonase-like_dom_sf"/>
</dbReference>
<accession>A0A3D6BXI8</accession>
<dbReference type="Pfam" id="PF00595">
    <property type="entry name" value="PDZ"/>
    <property type="match status" value="1"/>
</dbReference>
<proteinExistence type="predicted"/>
<dbReference type="PANTHER" id="PTHR32060">
    <property type="entry name" value="TAIL-SPECIFIC PROTEASE"/>
    <property type="match status" value="1"/>
</dbReference>
<protein>
    <submittedName>
        <fullName evidence="3">Peptidase S41</fullName>
    </submittedName>
</protein>
<dbReference type="InterPro" id="IPR036034">
    <property type="entry name" value="PDZ_sf"/>
</dbReference>
<gene>
    <name evidence="3" type="ORF">DHV22_18365</name>
</gene>
<dbReference type="GO" id="GO:0004175">
    <property type="term" value="F:endopeptidase activity"/>
    <property type="evidence" value="ECO:0007669"/>
    <property type="project" value="TreeGrafter"/>
</dbReference>
<dbReference type="Gene3D" id="2.30.42.10">
    <property type="match status" value="1"/>
</dbReference>
<dbReference type="Proteomes" id="UP000263268">
    <property type="component" value="Unassembled WGS sequence"/>
</dbReference>
<dbReference type="GO" id="GO:0030288">
    <property type="term" value="C:outer membrane-bounded periplasmic space"/>
    <property type="evidence" value="ECO:0007669"/>
    <property type="project" value="TreeGrafter"/>
</dbReference>
<reference evidence="3 4" key="1">
    <citation type="journal article" date="2018" name="Nat. Biotechnol.">
        <title>A standardized bacterial taxonomy based on genome phylogeny substantially revises the tree of life.</title>
        <authorList>
            <person name="Parks D.H."/>
            <person name="Chuvochina M."/>
            <person name="Waite D.W."/>
            <person name="Rinke C."/>
            <person name="Skarshewski A."/>
            <person name="Chaumeil P.A."/>
            <person name="Hugenholtz P."/>
        </authorList>
    </citation>
    <scope>NUCLEOTIDE SEQUENCE [LARGE SCALE GENOMIC DNA]</scope>
    <source>
        <strain evidence="3">UBA10227</strain>
    </source>
</reference>
<dbReference type="SUPFAM" id="SSF50156">
    <property type="entry name" value="PDZ domain-like"/>
    <property type="match status" value="1"/>
</dbReference>